<accession>A0A195EDP9</accession>
<evidence type="ECO:0000313" key="2">
    <source>
        <dbReference type="EMBL" id="KYN23350.1"/>
    </source>
</evidence>
<proteinExistence type="predicted"/>
<protein>
    <submittedName>
        <fullName evidence="2">Uncharacterized protein</fullName>
    </submittedName>
</protein>
<dbReference type="OrthoDB" id="7551871at2759"/>
<feature type="region of interest" description="Disordered" evidence="1">
    <location>
        <begin position="128"/>
        <end position="160"/>
    </location>
</feature>
<evidence type="ECO:0000256" key="1">
    <source>
        <dbReference type="SAM" id="MobiDB-lite"/>
    </source>
</evidence>
<dbReference type="AlphaFoldDB" id="A0A195EDP9"/>
<feature type="compositionally biased region" description="Polar residues" evidence="1">
    <location>
        <begin position="139"/>
        <end position="149"/>
    </location>
</feature>
<dbReference type="KEGG" id="tcz:108758355"/>
<name>A0A195EDP9_9HYME</name>
<keyword evidence="3" id="KW-1185">Reference proteome</keyword>
<dbReference type="Proteomes" id="UP000078492">
    <property type="component" value="Unassembled WGS sequence"/>
</dbReference>
<evidence type="ECO:0000313" key="3">
    <source>
        <dbReference type="Proteomes" id="UP000078492"/>
    </source>
</evidence>
<gene>
    <name evidence="2" type="ORF">ALC57_04224</name>
</gene>
<dbReference type="EMBL" id="KQ979039">
    <property type="protein sequence ID" value="KYN23350.1"/>
    <property type="molecule type" value="Genomic_DNA"/>
</dbReference>
<reference evidence="2 3" key="1">
    <citation type="submission" date="2015-09" db="EMBL/GenBank/DDBJ databases">
        <title>Trachymyrmex cornetzi WGS genome.</title>
        <authorList>
            <person name="Nygaard S."/>
            <person name="Hu H."/>
            <person name="Boomsma J."/>
            <person name="Zhang G."/>
        </authorList>
    </citation>
    <scope>NUCLEOTIDE SEQUENCE [LARGE SCALE GENOMIC DNA]</scope>
    <source>
        <strain evidence="2">Tcor2-1</strain>
        <tissue evidence="2">Whole body</tissue>
    </source>
</reference>
<feature type="compositionally biased region" description="Basic and acidic residues" evidence="1">
    <location>
        <begin position="150"/>
        <end position="160"/>
    </location>
</feature>
<sequence>MVDCITICNSACITCIWCILFSVCFPRFSKNLRRVDSSECCVRRKPKQKHRSVRSHDFPKCVRADSNHARRRFKDSSCFERNRKDQQECQSYHREKIYPQSGECRNMHRCMEKNRGISQICNKQTEHSNSYKSDDSLNKRNSTNANLKANKSEYHVYKRS</sequence>
<organism evidence="2 3">
    <name type="scientific">Trachymyrmex cornetzi</name>
    <dbReference type="NCBI Taxonomy" id="471704"/>
    <lineage>
        <taxon>Eukaryota</taxon>
        <taxon>Metazoa</taxon>
        <taxon>Ecdysozoa</taxon>
        <taxon>Arthropoda</taxon>
        <taxon>Hexapoda</taxon>
        <taxon>Insecta</taxon>
        <taxon>Pterygota</taxon>
        <taxon>Neoptera</taxon>
        <taxon>Endopterygota</taxon>
        <taxon>Hymenoptera</taxon>
        <taxon>Apocrita</taxon>
        <taxon>Aculeata</taxon>
        <taxon>Formicoidea</taxon>
        <taxon>Formicidae</taxon>
        <taxon>Myrmicinae</taxon>
        <taxon>Trachymyrmex</taxon>
    </lineage>
</organism>